<reference evidence="3" key="1">
    <citation type="submission" date="2017-12" db="EMBL/GenBank/DDBJ databases">
        <title>FDA dAtabase for Regulatory Grade micrObial Sequences (FDA-ARGOS): Supporting development and validation of Infectious Disease Dx tests.</title>
        <authorList>
            <person name="Hoffmann M."/>
            <person name="Allard M."/>
            <person name="Evans P."/>
            <person name="Brown E."/>
            <person name="Tallon L.J."/>
            <person name="Sadzewicz L."/>
            <person name="Sengamalay N."/>
            <person name="Ott S."/>
            <person name="Godinez A."/>
            <person name="Nagaraj S."/>
            <person name="Vavikolanu K."/>
            <person name="Aluvathingal J."/>
            <person name="Nadendla S."/>
            <person name="Hobson J."/>
            <person name="Sichtig H."/>
        </authorList>
    </citation>
    <scope>NUCLEOTIDE SEQUENCE [LARGE SCALE GENOMIC DNA]</scope>
    <source>
        <strain evidence="3">FDAARGOS_113</strain>
    </source>
</reference>
<evidence type="ECO:0000313" key="4">
    <source>
        <dbReference type="Proteomes" id="UP000053748"/>
    </source>
</evidence>
<feature type="transmembrane region" description="Helical" evidence="1">
    <location>
        <begin position="96"/>
        <end position="119"/>
    </location>
</feature>
<dbReference type="InterPro" id="IPR000045">
    <property type="entry name" value="Prepilin_IV_endopep_pep"/>
</dbReference>
<keyword evidence="1" id="KW-0812">Transmembrane</keyword>
<organism evidence="3 4">
    <name type="scientific">Vibrio mimicus</name>
    <dbReference type="NCBI Taxonomy" id="674"/>
    <lineage>
        <taxon>Bacteria</taxon>
        <taxon>Pseudomonadati</taxon>
        <taxon>Pseudomonadota</taxon>
        <taxon>Gammaproteobacteria</taxon>
        <taxon>Vibrionales</taxon>
        <taxon>Vibrionaceae</taxon>
        <taxon>Vibrio</taxon>
    </lineage>
</organism>
<protein>
    <recommendedName>
        <fullName evidence="2">Prepilin type IV endopeptidase peptidase domain-containing protein</fullName>
    </recommendedName>
</protein>
<feature type="transmembrane region" description="Helical" evidence="1">
    <location>
        <begin position="131"/>
        <end position="150"/>
    </location>
</feature>
<dbReference type="RefSeq" id="WP_000988281.1">
    <property type="nucleotide sequence ID" value="NZ_CAWMSS010000002.1"/>
</dbReference>
<dbReference type="OrthoDB" id="6199155at2"/>
<evidence type="ECO:0000313" key="3">
    <source>
        <dbReference type="EMBL" id="PNM64190.1"/>
    </source>
</evidence>
<dbReference type="Proteomes" id="UP000053748">
    <property type="component" value="Unassembled WGS sequence"/>
</dbReference>
<dbReference type="AlphaFoldDB" id="A0A2J9VK85"/>
<dbReference type="GO" id="GO:0004190">
    <property type="term" value="F:aspartic-type endopeptidase activity"/>
    <property type="evidence" value="ECO:0007669"/>
    <property type="project" value="InterPro"/>
</dbReference>
<keyword evidence="1" id="KW-0472">Membrane</keyword>
<sequence length="152" mass="16421">MMTILLLQWILIAVLLYLSLAVCYSDNQNRKIPNTLVWQIGLCSVLLGILGGYIFTASAHALAVLLLGFLTWLSGKIGGGDIKLSFVFLFGIDPQWLILCAPLLVCLTTLQIVVMGLYAQLSDVPAYKKGIPLGIPLALTGWTGCVLSVITQ</sequence>
<feature type="domain" description="Prepilin type IV endopeptidase peptidase" evidence="2">
    <location>
        <begin position="14"/>
        <end position="110"/>
    </location>
</feature>
<dbReference type="Pfam" id="PF01478">
    <property type="entry name" value="Peptidase_A24"/>
    <property type="match status" value="1"/>
</dbReference>
<keyword evidence="1" id="KW-1133">Transmembrane helix</keyword>
<dbReference type="STRING" id="674.VM_16735"/>
<proteinExistence type="predicted"/>
<accession>A0A2J9VK85</accession>
<evidence type="ECO:0000256" key="1">
    <source>
        <dbReference type="SAM" id="Phobius"/>
    </source>
</evidence>
<name>A0A2J9VK85_VIBMI</name>
<dbReference type="Gene3D" id="1.20.120.1220">
    <property type="match status" value="1"/>
</dbReference>
<evidence type="ECO:0000259" key="2">
    <source>
        <dbReference type="Pfam" id="PF01478"/>
    </source>
</evidence>
<dbReference type="EMBL" id="LOSJ02000001">
    <property type="protein sequence ID" value="PNM64190.1"/>
    <property type="molecule type" value="Genomic_DNA"/>
</dbReference>
<feature type="transmembrane region" description="Helical" evidence="1">
    <location>
        <begin position="62"/>
        <end position="90"/>
    </location>
</feature>
<keyword evidence="4" id="KW-1185">Reference proteome</keyword>
<dbReference type="GO" id="GO:0016020">
    <property type="term" value="C:membrane"/>
    <property type="evidence" value="ECO:0007669"/>
    <property type="project" value="InterPro"/>
</dbReference>
<feature type="transmembrane region" description="Helical" evidence="1">
    <location>
        <begin position="37"/>
        <end position="55"/>
    </location>
</feature>
<comment type="caution">
    <text evidence="3">The sequence shown here is derived from an EMBL/GenBank/DDBJ whole genome shotgun (WGS) entry which is preliminary data.</text>
</comment>
<gene>
    <name evidence="3" type="ORF">AL544_004555</name>
</gene>